<feature type="region of interest" description="Disordered" evidence="7">
    <location>
        <begin position="1"/>
        <end position="75"/>
    </location>
</feature>
<dbReference type="PANTHER" id="PTHR21314:SF0">
    <property type="entry name" value="QUEUOSINE 5'-PHOSPHATE N-GLYCOSYLASE_HYDROLASE"/>
    <property type="match status" value="1"/>
</dbReference>
<organism evidence="8 9">
    <name type="scientific">Friedmanniomyces endolithicus</name>
    <dbReference type="NCBI Taxonomy" id="329885"/>
    <lineage>
        <taxon>Eukaryota</taxon>
        <taxon>Fungi</taxon>
        <taxon>Dikarya</taxon>
        <taxon>Ascomycota</taxon>
        <taxon>Pezizomycotina</taxon>
        <taxon>Dothideomycetes</taxon>
        <taxon>Dothideomycetidae</taxon>
        <taxon>Mycosphaerellales</taxon>
        <taxon>Teratosphaeriaceae</taxon>
        <taxon>Friedmanniomyces</taxon>
    </lineage>
</organism>
<keyword evidence="1 6" id="KW-0378">Hydrolase</keyword>
<dbReference type="Pfam" id="PF10343">
    <property type="entry name" value="Q_salvage"/>
    <property type="match status" value="1"/>
</dbReference>
<feature type="compositionally biased region" description="Basic and acidic residues" evidence="7">
    <location>
        <begin position="1"/>
        <end position="12"/>
    </location>
</feature>
<evidence type="ECO:0000256" key="2">
    <source>
        <dbReference type="ARBA" id="ARBA00035119"/>
    </source>
</evidence>
<comment type="function">
    <text evidence="6">Catalyzes the hydrolysis of queuosine 5'-phosphate, releasing the nucleobase queuine (q). Is required for salvage of queuine from exogenous queuosine (Q) that is imported and then converted to queuosine 5'-phosphate intracellularly.</text>
</comment>
<dbReference type="GO" id="GO:0006400">
    <property type="term" value="P:tRNA modification"/>
    <property type="evidence" value="ECO:0007669"/>
    <property type="project" value="TreeGrafter"/>
</dbReference>
<gene>
    <name evidence="8" type="ORF">LTR91_023425</name>
</gene>
<comment type="similarity">
    <text evidence="2 6">Belongs to the QNG1 protein family.</text>
</comment>
<dbReference type="GO" id="GO:0016787">
    <property type="term" value="F:hydrolase activity"/>
    <property type="evidence" value="ECO:0007669"/>
    <property type="project" value="UniProtKB-KW"/>
</dbReference>
<evidence type="ECO:0000256" key="1">
    <source>
        <dbReference type="ARBA" id="ARBA00022801"/>
    </source>
</evidence>
<dbReference type="EMBL" id="JAUJLE010000515">
    <property type="protein sequence ID" value="KAK0954213.1"/>
    <property type="molecule type" value="Genomic_DNA"/>
</dbReference>
<accession>A0AAN6H457</accession>
<name>A0AAN6H457_9PEZI</name>
<dbReference type="InterPro" id="IPR019438">
    <property type="entry name" value="Q_salvage"/>
</dbReference>
<comment type="catalytic activity">
    <reaction evidence="5 6">
        <text>queuosine 5'-phosphate + H2O = queuine + D-ribose 5-phosphate</text>
        <dbReference type="Rhea" id="RHEA:75387"/>
        <dbReference type="ChEBI" id="CHEBI:15377"/>
        <dbReference type="ChEBI" id="CHEBI:17433"/>
        <dbReference type="ChEBI" id="CHEBI:78346"/>
        <dbReference type="ChEBI" id="CHEBI:194371"/>
    </reaction>
    <physiologicalReaction direction="left-to-right" evidence="5 6">
        <dbReference type="Rhea" id="RHEA:75388"/>
    </physiologicalReaction>
</comment>
<keyword evidence="9" id="KW-1185">Reference proteome</keyword>
<evidence type="ECO:0000256" key="6">
    <source>
        <dbReference type="RuleBase" id="RU365002"/>
    </source>
</evidence>
<evidence type="ECO:0000256" key="5">
    <source>
        <dbReference type="ARBA" id="ARBA00048204"/>
    </source>
</evidence>
<reference evidence="8" key="1">
    <citation type="submission" date="2023-06" db="EMBL/GenBank/DDBJ databases">
        <title>Black Yeasts Isolated from many extreme environments.</title>
        <authorList>
            <person name="Coleine C."/>
            <person name="Stajich J.E."/>
            <person name="Selbmann L."/>
        </authorList>
    </citation>
    <scope>NUCLEOTIDE SEQUENCE</scope>
    <source>
        <strain evidence="8">CCFEE 5200</strain>
    </source>
</reference>
<protein>
    <recommendedName>
        <fullName evidence="3 6">Queuosine 5'-phosphate N-glycosylase/hydrolase</fullName>
        <ecNumber evidence="6">3.2.2.-</ecNumber>
    </recommendedName>
    <alternativeName>
        <fullName evidence="4 6">Queuosine-nucleotide N-glycosylase/hydrolase</fullName>
    </alternativeName>
</protein>
<evidence type="ECO:0000256" key="7">
    <source>
        <dbReference type="SAM" id="MobiDB-lite"/>
    </source>
</evidence>
<proteinExistence type="inferred from homology"/>
<evidence type="ECO:0000256" key="4">
    <source>
        <dbReference type="ARBA" id="ARBA00035393"/>
    </source>
</evidence>
<evidence type="ECO:0000313" key="9">
    <source>
        <dbReference type="Proteomes" id="UP001175353"/>
    </source>
</evidence>
<dbReference type="Proteomes" id="UP001175353">
    <property type="component" value="Unassembled WGS sequence"/>
</dbReference>
<feature type="compositionally biased region" description="Basic and acidic residues" evidence="7">
    <location>
        <begin position="43"/>
        <end position="57"/>
    </location>
</feature>
<comment type="caution">
    <text evidence="8">The sequence shown here is derived from an EMBL/GenBank/DDBJ whole genome shotgun (WGS) entry which is preliminary data.</text>
</comment>
<evidence type="ECO:0000256" key="3">
    <source>
        <dbReference type="ARBA" id="ARBA00035306"/>
    </source>
</evidence>
<evidence type="ECO:0000313" key="8">
    <source>
        <dbReference type="EMBL" id="KAK0954213.1"/>
    </source>
</evidence>
<sequence>MADSLNDTHDGEILGGIARPADLEGPGATQLGEVPEHQSALETHTHLASESESEHVSQEQAHLSPIKTKPSPPPDSSIVGLIEQADHSAGKLVNLLAQHFPCFRDETRFDGRKVHFLKRAQIFVADLWAAFNGTGYGAFDNIECLTMFADYRVPQMLHTLGVLSYSPPLLYRLRDQKEIPSGHSWEVQLRGCSIWAVELIRREIVRQHPEAEGVVNAVLIDFFLYDLAKERERGVGGGLEVPHHRTRSIWY</sequence>
<dbReference type="PANTHER" id="PTHR21314">
    <property type="entry name" value="QUEUOSINE 5'-PHOSPHATE N-GLYCOSYLASE_HYDROLASE-RELATED"/>
    <property type="match status" value="1"/>
</dbReference>
<dbReference type="AlphaFoldDB" id="A0AAN6H457"/>
<dbReference type="EC" id="3.2.2.-" evidence="6"/>